<dbReference type="SMART" id="SM00431">
    <property type="entry name" value="SCAN"/>
    <property type="match status" value="1"/>
</dbReference>
<dbReference type="InterPro" id="IPR001909">
    <property type="entry name" value="KRAB"/>
</dbReference>
<dbReference type="SUPFAM" id="SSF47353">
    <property type="entry name" value="Retrovirus capsid dimerization domain-like"/>
    <property type="match status" value="1"/>
</dbReference>
<dbReference type="InterPro" id="IPR050916">
    <property type="entry name" value="SCAN-C2H2_zinc_finger"/>
</dbReference>
<dbReference type="InterPro" id="IPR003309">
    <property type="entry name" value="SCAN_dom"/>
</dbReference>
<feature type="region of interest" description="Disordered" evidence="4">
    <location>
        <begin position="131"/>
        <end position="247"/>
    </location>
</feature>
<dbReference type="KEGG" id="asn:102381615"/>
<feature type="domain" description="KRAB-related" evidence="7">
    <location>
        <begin position="250"/>
        <end position="314"/>
    </location>
</feature>
<dbReference type="PANTHER" id="PTHR45935">
    <property type="entry name" value="PROTEIN ZBED8-RELATED"/>
    <property type="match status" value="1"/>
</dbReference>
<dbReference type="CDD" id="cd07936">
    <property type="entry name" value="SCAN"/>
    <property type="match status" value="1"/>
</dbReference>
<dbReference type="SMART" id="SM00349">
    <property type="entry name" value="KRAB"/>
    <property type="match status" value="1"/>
</dbReference>
<dbReference type="SUPFAM" id="SSF109640">
    <property type="entry name" value="KRAB domain (Kruppel-associated box)"/>
    <property type="match status" value="1"/>
</dbReference>
<feature type="compositionally biased region" description="Low complexity" evidence="4">
    <location>
        <begin position="234"/>
        <end position="247"/>
    </location>
</feature>
<dbReference type="PROSITE" id="PS50805">
    <property type="entry name" value="KRAB"/>
    <property type="match status" value="1"/>
</dbReference>
<reference evidence="9" key="1">
    <citation type="submission" date="2025-08" db="UniProtKB">
        <authorList>
            <consortium name="RefSeq"/>
        </authorList>
    </citation>
    <scope>IDENTIFICATION</scope>
</reference>
<protein>
    <submittedName>
        <fullName evidence="9">Zinc finger protein 446-like</fullName>
    </submittedName>
</protein>
<sequence length="333" mass="37789">MMQTMQPPSETKIPLDTPQLALGHHLPTPQTWRQRFRGLRYLEAKGPREVCSRLWELCQRWLEPHRHSKEQVLEMVVLEQFLAILPQEMQSWAWGCSVQTCAEAVALAEGFMLWQEENEKLQVTVSVKVEEVSSDKMPSTAALQDPGDSWLEQPKAHRVDRPVEESGERETPGPWDKPPPVAREEPLPPQDSGAGTLSSTDHKPPGEEPVKLELQRTCPGGLEERGSLTPEPGPVQKGQGRPPKQGQNLELREVFEDVAVYFTWEEWELLEEEDKVLYWDQMLKNYQALVSLGYRGPTPALICSIQQGQVELWGCDDETRGKISRSEELLPGC</sequence>
<evidence type="ECO:0000256" key="3">
    <source>
        <dbReference type="ARBA" id="ARBA00023242"/>
    </source>
</evidence>
<dbReference type="InterPro" id="IPR036051">
    <property type="entry name" value="KRAB_dom_sf"/>
</dbReference>
<keyword evidence="3" id="KW-0539">Nucleus</keyword>
<dbReference type="AlphaFoldDB" id="A0A3Q0FVE4"/>
<feature type="compositionally biased region" description="Basic and acidic residues" evidence="4">
    <location>
        <begin position="200"/>
        <end position="214"/>
    </location>
</feature>
<evidence type="ECO:0000256" key="1">
    <source>
        <dbReference type="ARBA" id="ARBA00023015"/>
    </source>
</evidence>
<feature type="compositionally biased region" description="Basic and acidic residues" evidence="4">
    <location>
        <begin position="154"/>
        <end position="171"/>
    </location>
</feature>
<dbReference type="PROSITE" id="PS50806">
    <property type="entry name" value="KRAB_RELATED"/>
    <property type="match status" value="1"/>
</dbReference>
<keyword evidence="2" id="KW-0804">Transcription</keyword>
<evidence type="ECO:0000313" key="9">
    <source>
        <dbReference type="RefSeq" id="XP_025051309.1"/>
    </source>
</evidence>
<gene>
    <name evidence="9" type="primary">LOC102381615</name>
</gene>
<dbReference type="InParanoid" id="A0A3Q0FVE4"/>
<evidence type="ECO:0000256" key="2">
    <source>
        <dbReference type="ARBA" id="ARBA00023163"/>
    </source>
</evidence>
<dbReference type="PROSITE" id="PS50804">
    <property type="entry name" value="SCAN_BOX"/>
    <property type="match status" value="1"/>
</dbReference>
<dbReference type="InterPro" id="IPR003655">
    <property type="entry name" value="aKRAB"/>
</dbReference>
<accession>A0A3Q0FVE4</accession>
<keyword evidence="1" id="KW-0805">Transcription regulation</keyword>
<dbReference type="PANTHER" id="PTHR45935:SF15">
    <property type="entry name" value="SCAN BOX DOMAIN-CONTAINING PROTEIN"/>
    <property type="match status" value="1"/>
</dbReference>
<feature type="domain" description="SCAN box" evidence="5">
    <location>
        <begin position="33"/>
        <end position="111"/>
    </location>
</feature>
<evidence type="ECO:0000256" key="4">
    <source>
        <dbReference type="SAM" id="MobiDB-lite"/>
    </source>
</evidence>
<dbReference type="Proteomes" id="UP000189705">
    <property type="component" value="Unplaced"/>
</dbReference>
<organism evidence="8 9">
    <name type="scientific">Alligator sinensis</name>
    <name type="common">Chinese alligator</name>
    <dbReference type="NCBI Taxonomy" id="38654"/>
    <lineage>
        <taxon>Eukaryota</taxon>
        <taxon>Metazoa</taxon>
        <taxon>Chordata</taxon>
        <taxon>Craniata</taxon>
        <taxon>Vertebrata</taxon>
        <taxon>Euteleostomi</taxon>
        <taxon>Archelosauria</taxon>
        <taxon>Archosauria</taxon>
        <taxon>Crocodylia</taxon>
        <taxon>Alligatoridae</taxon>
        <taxon>Alligatorinae</taxon>
        <taxon>Alligator</taxon>
    </lineage>
</organism>
<dbReference type="GO" id="GO:0006355">
    <property type="term" value="P:regulation of DNA-templated transcription"/>
    <property type="evidence" value="ECO:0007669"/>
    <property type="project" value="InterPro"/>
</dbReference>
<evidence type="ECO:0000259" key="6">
    <source>
        <dbReference type="PROSITE" id="PS50805"/>
    </source>
</evidence>
<keyword evidence="8" id="KW-1185">Reference proteome</keyword>
<dbReference type="GeneID" id="102381615"/>
<dbReference type="FunFam" id="1.10.4020.10:FF:000001">
    <property type="entry name" value="zinc finger protein 263 isoform X1"/>
    <property type="match status" value="1"/>
</dbReference>
<evidence type="ECO:0000259" key="7">
    <source>
        <dbReference type="PROSITE" id="PS50806"/>
    </source>
</evidence>
<dbReference type="Gene3D" id="6.10.140.140">
    <property type="match status" value="1"/>
</dbReference>
<feature type="domain" description="KRAB" evidence="6">
    <location>
        <begin position="253"/>
        <end position="325"/>
    </location>
</feature>
<proteinExistence type="predicted"/>
<dbReference type="Pfam" id="PF01352">
    <property type="entry name" value="KRAB"/>
    <property type="match status" value="1"/>
</dbReference>
<dbReference type="Gene3D" id="1.10.4020.10">
    <property type="entry name" value="DNA breaking-rejoining enzymes"/>
    <property type="match status" value="1"/>
</dbReference>
<dbReference type="Pfam" id="PF02023">
    <property type="entry name" value="SCAN"/>
    <property type="match status" value="1"/>
</dbReference>
<dbReference type="RefSeq" id="XP_025051309.1">
    <property type="nucleotide sequence ID" value="XM_025195524.1"/>
</dbReference>
<evidence type="ECO:0000313" key="8">
    <source>
        <dbReference type="Proteomes" id="UP000189705"/>
    </source>
</evidence>
<dbReference type="InterPro" id="IPR038269">
    <property type="entry name" value="SCAN_sf"/>
</dbReference>
<evidence type="ECO:0000259" key="5">
    <source>
        <dbReference type="PROSITE" id="PS50804"/>
    </source>
</evidence>
<name>A0A3Q0FVE4_ALLSI</name>